<organism evidence="2 3">
    <name type="scientific">Companilactobacillus tucceti DSM 20183</name>
    <dbReference type="NCBI Taxonomy" id="1423811"/>
    <lineage>
        <taxon>Bacteria</taxon>
        <taxon>Bacillati</taxon>
        <taxon>Bacillota</taxon>
        <taxon>Bacilli</taxon>
        <taxon>Lactobacillales</taxon>
        <taxon>Lactobacillaceae</taxon>
        <taxon>Companilactobacillus</taxon>
    </lineage>
</organism>
<dbReference type="RefSeq" id="WP_057763760.1">
    <property type="nucleotide sequence ID" value="NZ_AZDG01000001.1"/>
</dbReference>
<feature type="transmembrane region" description="Helical" evidence="1">
    <location>
        <begin position="299"/>
        <end position="320"/>
    </location>
</feature>
<evidence type="ECO:0000256" key="1">
    <source>
        <dbReference type="SAM" id="Phobius"/>
    </source>
</evidence>
<keyword evidence="1" id="KW-0472">Membrane</keyword>
<reference evidence="2 3" key="1">
    <citation type="journal article" date="2015" name="Genome Announc.">
        <title>Expanding the biotechnology potential of lactobacilli through comparative genomics of 213 strains and associated genera.</title>
        <authorList>
            <person name="Sun Z."/>
            <person name="Harris H.M."/>
            <person name="McCann A."/>
            <person name="Guo C."/>
            <person name="Argimon S."/>
            <person name="Zhang W."/>
            <person name="Yang X."/>
            <person name="Jeffery I.B."/>
            <person name="Cooney J.C."/>
            <person name="Kagawa T.F."/>
            <person name="Liu W."/>
            <person name="Song Y."/>
            <person name="Salvetti E."/>
            <person name="Wrobel A."/>
            <person name="Rasinkangas P."/>
            <person name="Parkhill J."/>
            <person name="Rea M.C."/>
            <person name="O'Sullivan O."/>
            <person name="Ritari J."/>
            <person name="Douillard F.P."/>
            <person name="Paul Ross R."/>
            <person name="Yang R."/>
            <person name="Briner A.E."/>
            <person name="Felis G.E."/>
            <person name="de Vos W.M."/>
            <person name="Barrangou R."/>
            <person name="Klaenhammer T.R."/>
            <person name="Caufield P.W."/>
            <person name="Cui Y."/>
            <person name="Zhang H."/>
            <person name="O'Toole P.W."/>
        </authorList>
    </citation>
    <scope>NUCLEOTIDE SEQUENCE [LARGE SCALE GENOMIC DNA]</scope>
    <source>
        <strain evidence="2 3">DSM 20183</strain>
    </source>
</reference>
<proteinExistence type="predicted"/>
<dbReference type="EMBL" id="AZDG01000001">
    <property type="protein sequence ID" value="KRK65712.1"/>
    <property type="molecule type" value="Genomic_DNA"/>
</dbReference>
<dbReference type="AlphaFoldDB" id="A0A0R1J2Z7"/>
<keyword evidence="3" id="KW-1185">Reference proteome</keyword>
<evidence type="ECO:0000313" key="2">
    <source>
        <dbReference type="EMBL" id="KRK65712.1"/>
    </source>
</evidence>
<keyword evidence="1" id="KW-1133">Transmembrane helix</keyword>
<comment type="caution">
    <text evidence="2">The sequence shown here is derived from an EMBL/GenBank/DDBJ whole genome shotgun (WGS) entry which is preliminary data.</text>
</comment>
<feature type="transmembrane region" description="Helical" evidence="1">
    <location>
        <begin position="43"/>
        <end position="62"/>
    </location>
</feature>
<feature type="transmembrane region" description="Helical" evidence="1">
    <location>
        <begin position="161"/>
        <end position="182"/>
    </location>
</feature>
<gene>
    <name evidence="2" type="ORF">FC72_GL000156</name>
</gene>
<sequence length="345" mass="39848">MNQHVYKRSFFIILWEIIFGGFLIWISALMYESSGQIEYDLLSLIIFLFGVFAIITAILQIFRREVLVIDSYGVRVIPNYFKNSVVLPWNEILHVELMRKSNVKIMVFSLKNGRKIQISFAGISSRKTKESIELMNNFMNNESVGEDISKIYIDKATTSSFGVLLLWLLFQTIAVLLTWLHMLIYSEVIFKGNILSPFFTTSVMTAVFLIVTDLNYWVLFKLGWHSTENGIQLRGSKWSIQLPAFIQNTSDYLNIRSSVSSRAKSLQKIYVITRIILLSFSVGVSAEAAIYMMNFNLNSYFSTVLIIAVVIFLIFIFSMYKQIFAKIFKLKIIQSENSHPHFDDI</sequence>
<feature type="transmembrane region" description="Helical" evidence="1">
    <location>
        <begin position="194"/>
        <end position="219"/>
    </location>
</feature>
<dbReference type="OrthoDB" id="2276908at2"/>
<dbReference type="Proteomes" id="UP000050929">
    <property type="component" value="Unassembled WGS sequence"/>
</dbReference>
<dbReference type="STRING" id="1423811.FC72_GL000156"/>
<dbReference type="PATRIC" id="fig|1423811.3.peg.155"/>
<feature type="transmembrane region" description="Helical" evidence="1">
    <location>
        <begin position="271"/>
        <end position="293"/>
    </location>
</feature>
<keyword evidence="1" id="KW-0812">Transmembrane</keyword>
<name>A0A0R1J2Z7_9LACO</name>
<protein>
    <submittedName>
        <fullName evidence="2">Uncharacterized protein</fullName>
    </submittedName>
</protein>
<accession>A0A0R1J2Z7</accession>
<feature type="transmembrane region" description="Helical" evidence="1">
    <location>
        <begin position="12"/>
        <end position="31"/>
    </location>
</feature>
<evidence type="ECO:0000313" key="3">
    <source>
        <dbReference type="Proteomes" id="UP000050929"/>
    </source>
</evidence>